<dbReference type="EMBL" id="CAXHTB010000005">
    <property type="protein sequence ID" value="CAL0306334.1"/>
    <property type="molecule type" value="Genomic_DNA"/>
</dbReference>
<evidence type="ECO:0000313" key="3">
    <source>
        <dbReference type="Proteomes" id="UP001497480"/>
    </source>
</evidence>
<protein>
    <submittedName>
        <fullName evidence="2">Uncharacterized protein</fullName>
    </submittedName>
</protein>
<gene>
    <name evidence="2" type="ORF">LLUT_LOCUS7394</name>
</gene>
<keyword evidence="1" id="KW-0472">Membrane</keyword>
<proteinExistence type="predicted"/>
<reference evidence="2 3" key="1">
    <citation type="submission" date="2024-03" db="EMBL/GenBank/DDBJ databases">
        <authorList>
            <person name="Martinez-Hernandez J."/>
        </authorList>
    </citation>
    <scope>NUCLEOTIDE SEQUENCE [LARGE SCALE GENOMIC DNA]</scope>
</reference>
<dbReference type="Proteomes" id="UP001497480">
    <property type="component" value="Unassembled WGS sequence"/>
</dbReference>
<name>A0AAV1WAE9_LUPLU</name>
<organism evidence="2 3">
    <name type="scientific">Lupinus luteus</name>
    <name type="common">European yellow lupine</name>
    <dbReference type="NCBI Taxonomy" id="3873"/>
    <lineage>
        <taxon>Eukaryota</taxon>
        <taxon>Viridiplantae</taxon>
        <taxon>Streptophyta</taxon>
        <taxon>Embryophyta</taxon>
        <taxon>Tracheophyta</taxon>
        <taxon>Spermatophyta</taxon>
        <taxon>Magnoliopsida</taxon>
        <taxon>eudicotyledons</taxon>
        <taxon>Gunneridae</taxon>
        <taxon>Pentapetalae</taxon>
        <taxon>rosids</taxon>
        <taxon>fabids</taxon>
        <taxon>Fabales</taxon>
        <taxon>Fabaceae</taxon>
        <taxon>Papilionoideae</taxon>
        <taxon>50 kb inversion clade</taxon>
        <taxon>genistoids sensu lato</taxon>
        <taxon>core genistoids</taxon>
        <taxon>Genisteae</taxon>
        <taxon>Lupinus</taxon>
    </lineage>
</organism>
<keyword evidence="1" id="KW-1133">Transmembrane helix</keyword>
<comment type="caution">
    <text evidence="2">The sequence shown here is derived from an EMBL/GenBank/DDBJ whole genome shotgun (WGS) entry which is preliminary data.</text>
</comment>
<accession>A0AAV1WAE9</accession>
<evidence type="ECO:0000256" key="1">
    <source>
        <dbReference type="SAM" id="Phobius"/>
    </source>
</evidence>
<dbReference type="AlphaFoldDB" id="A0AAV1WAE9"/>
<feature type="transmembrane region" description="Helical" evidence="1">
    <location>
        <begin position="20"/>
        <end position="41"/>
    </location>
</feature>
<sequence length="140" mass="15799">MMDSVFIFGYGGFGFHLRLWWIRFSSSVMVDSVSIFGYGGFGFHLRLWWIRFPSSVMVEARDAPSEDHRRRVVRALRCKRIMAKAILFLNSNSGAKAALKRLTFSEEAAIEDDSSTFGTISLAEDLCLSNVKASKTIIYG</sequence>
<keyword evidence="3" id="KW-1185">Reference proteome</keyword>
<evidence type="ECO:0000313" key="2">
    <source>
        <dbReference type="EMBL" id="CAL0306334.1"/>
    </source>
</evidence>
<keyword evidence="1" id="KW-0812">Transmembrane</keyword>